<gene>
    <name evidence="1" type="ORF">M6B38_249350</name>
</gene>
<comment type="caution">
    <text evidence="1">The sequence shown here is derived from an EMBL/GenBank/DDBJ whole genome shotgun (WGS) entry which is preliminary data.</text>
</comment>
<dbReference type="EMBL" id="JANAVB010000600">
    <property type="protein sequence ID" value="KAJ6853463.1"/>
    <property type="molecule type" value="Genomic_DNA"/>
</dbReference>
<evidence type="ECO:0000313" key="2">
    <source>
        <dbReference type="Proteomes" id="UP001140949"/>
    </source>
</evidence>
<keyword evidence="2" id="KW-1185">Reference proteome</keyword>
<reference evidence="1" key="2">
    <citation type="submission" date="2023-04" db="EMBL/GenBank/DDBJ databases">
        <authorList>
            <person name="Bruccoleri R.E."/>
            <person name="Oakeley E.J."/>
            <person name="Faust A.-M."/>
            <person name="Dessus-Babus S."/>
            <person name="Altorfer M."/>
            <person name="Burckhardt D."/>
            <person name="Oertli M."/>
            <person name="Naumann U."/>
            <person name="Petersen F."/>
            <person name="Wong J."/>
        </authorList>
    </citation>
    <scope>NUCLEOTIDE SEQUENCE</scope>
    <source>
        <strain evidence="1">GSM-AAB239-AS_SAM_17_03QT</strain>
        <tissue evidence="1">Leaf</tissue>
    </source>
</reference>
<sequence>MRGTLLASEADALVRGGGTLRIWSGDVALRRTHGSSSGNMRVYRLLFFSFFLVSGGDDGGWSGCSGYGNEDGGGYWPGRLSVW</sequence>
<protein>
    <submittedName>
        <fullName evidence="1">Uncharacterized protein</fullName>
    </submittedName>
</protein>
<reference evidence="1" key="1">
    <citation type="journal article" date="2023" name="GigaByte">
        <title>Genome assembly of the bearded iris, Iris pallida Lam.</title>
        <authorList>
            <person name="Bruccoleri R.E."/>
            <person name="Oakeley E.J."/>
            <person name="Faust A.M.E."/>
            <person name="Altorfer M."/>
            <person name="Dessus-Babus S."/>
            <person name="Burckhardt D."/>
            <person name="Oertli M."/>
            <person name="Naumann U."/>
            <person name="Petersen F."/>
            <person name="Wong J."/>
        </authorList>
    </citation>
    <scope>NUCLEOTIDE SEQUENCE</scope>
    <source>
        <strain evidence="1">GSM-AAB239-AS_SAM_17_03QT</strain>
    </source>
</reference>
<organism evidence="1 2">
    <name type="scientific">Iris pallida</name>
    <name type="common">Sweet iris</name>
    <dbReference type="NCBI Taxonomy" id="29817"/>
    <lineage>
        <taxon>Eukaryota</taxon>
        <taxon>Viridiplantae</taxon>
        <taxon>Streptophyta</taxon>
        <taxon>Embryophyta</taxon>
        <taxon>Tracheophyta</taxon>
        <taxon>Spermatophyta</taxon>
        <taxon>Magnoliopsida</taxon>
        <taxon>Liliopsida</taxon>
        <taxon>Asparagales</taxon>
        <taxon>Iridaceae</taxon>
        <taxon>Iridoideae</taxon>
        <taxon>Irideae</taxon>
        <taxon>Iris</taxon>
    </lineage>
</organism>
<dbReference type="Proteomes" id="UP001140949">
    <property type="component" value="Unassembled WGS sequence"/>
</dbReference>
<name>A0AAX6IKG2_IRIPA</name>
<proteinExistence type="predicted"/>
<accession>A0AAX6IKG2</accession>
<dbReference type="AlphaFoldDB" id="A0AAX6IKG2"/>
<evidence type="ECO:0000313" key="1">
    <source>
        <dbReference type="EMBL" id="KAJ6853463.1"/>
    </source>
</evidence>